<keyword evidence="4" id="KW-1185">Reference proteome</keyword>
<name>A0AAV5D0C1_ELECO</name>
<accession>A0AAV5D0C1</accession>
<gene>
    <name evidence="3" type="primary">ga21366</name>
    <name evidence="3" type="ORF">PR202_ga21366</name>
</gene>
<comment type="caution">
    <text evidence="3">The sequence shown here is derived from an EMBL/GenBank/DDBJ whole genome shotgun (WGS) entry which is preliminary data.</text>
</comment>
<keyword evidence="1" id="KW-0119">Carbohydrate metabolism</keyword>
<evidence type="ECO:0000313" key="4">
    <source>
        <dbReference type="Proteomes" id="UP001054889"/>
    </source>
</evidence>
<protein>
    <submittedName>
        <fullName evidence="3">Uncharacterized protein</fullName>
    </submittedName>
</protein>
<evidence type="ECO:0000313" key="3">
    <source>
        <dbReference type="EMBL" id="GJN03875.1"/>
    </source>
</evidence>
<proteinExistence type="predicted"/>
<organism evidence="3 4">
    <name type="scientific">Eleusine coracana subsp. coracana</name>
    <dbReference type="NCBI Taxonomy" id="191504"/>
    <lineage>
        <taxon>Eukaryota</taxon>
        <taxon>Viridiplantae</taxon>
        <taxon>Streptophyta</taxon>
        <taxon>Embryophyta</taxon>
        <taxon>Tracheophyta</taxon>
        <taxon>Spermatophyta</taxon>
        <taxon>Magnoliopsida</taxon>
        <taxon>Liliopsida</taxon>
        <taxon>Poales</taxon>
        <taxon>Poaceae</taxon>
        <taxon>PACMAD clade</taxon>
        <taxon>Chloridoideae</taxon>
        <taxon>Cynodonteae</taxon>
        <taxon>Eleusininae</taxon>
        <taxon>Eleusine</taxon>
    </lineage>
</organism>
<dbReference type="Pfam" id="PF05691">
    <property type="entry name" value="Raffinose_syn"/>
    <property type="match status" value="1"/>
</dbReference>
<evidence type="ECO:0000256" key="2">
    <source>
        <dbReference type="SAM" id="MobiDB-lite"/>
    </source>
</evidence>
<dbReference type="Proteomes" id="UP001054889">
    <property type="component" value="Unassembled WGS sequence"/>
</dbReference>
<sequence length="127" mass="13753">MGSPARHQSRHRAGTMEQMQEAPGSGVKEDVEGVPLKGGLSATKNASLPVTSREREYEVFTVVPMRHLPNDASFAPNQPDQNVNSGGAVKEVEYGEDPNVELKLRGSGTVELTPRRGQRTSLSSVQR</sequence>
<evidence type="ECO:0000256" key="1">
    <source>
        <dbReference type="ARBA" id="ARBA00023277"/>
    </source>
</evidence>
<reference evidence="3" key="2">
    <citation type="submission" date="2021-12" db="EMBL/GenBank/DDBJ databases">
        <title>Resequencing data analysis of finger millet.</title>
        <authorList>
            <person name="Hatakeyama M."/>
            <person name="Aluri S."/>
            <person name="Balachadran M.T."/>
            <person name="Sivarajan S.R."/>
            <person name="Poveda L."/>
            <person name="Shimizu-Inatsugi R."/>
            <person name="Schlapbach R."/>
            <person name="Sreeman S.M."/>
            <person name="Shimizu K.K."/>
        </authorList>
    </citation>
    <scope>NUCLEOTIDE SEQUENCE</scope>
</reference>
<feature type="compositionally biased region" description="Polar residues" evidence="2">
    <location>
        <begin position="75"/>
        <end position="85"/>
    </location>
</feature>
<feature type="region of interest" description="Disordered" evidence="2">
    <location>
        <begin position="70"/>
        <end position="127"/>
    </location>
</feature>
<dbReference type="InterPro" id="IPR008811">
    <property type="entry name" value="Glycosyl_hydrolases_36"/>
</dbReference>
<dbReference type="EMBL" id="BQKI01000010">
    <property type="protein sequence ID" value="GJN03875.1"/>
    <property type="molecule type" value="Genomic_DNA"/>
</dbReference>
<feature type="region of interest" description="Disordered" evidence="2">
    <location>
        <begin position="1"/>
        <end position="50"/>
    </location>
</feature>
<dbReference type="AlphaFoldDB" id="A0AAV5D0C1"/>
<reference evidence="3" key="1">
    <citation type="journal article" date="2018" name="DNA Res.">
        <title>Multiple hybrid de novo genome assembly of finger millet, an orphan allotetraploid crop.</title>
        <authorList>
            <person name="Hatakeyama M."/>
            <person name="Aluri S."/>
            <person name="Balachadran M.T."/>
            <person name="Sivarajan S.R."/>
            <person name="Patrignani A."/>
            <person name="Gruter S."/>
            <person name="Poveda L."/>
            <person name="Shimizu-Inatsugi R."/>
            <person name="Baeten J."/>
            <person name="Francoijs K.J."/>
            <person name="Nataraja K.N."/>
            <person name="Reddy Y.A.N."/>
            <person name="Phadnis S."/>
            <person name="Ravikumar R.L."/>
            <person name="Schlapbach R."/>
            <person name="Sreeman S.M."/>
            <person name="Shimizu K.K."/>
        </authorList>
    </citation>
    <scope>NUCLEOTIDE SEQUENCE</scope>
</reference>